<reference evidence="2" key="1">
    <citation type="journal article" date="2023" name="G3 (Bethesda)">
        <title>Genome assembly and association tests identify interacting loci associated with vigor, precocity, and sex in interspecific pistachio rootstocks.</title>
        <authorList>
            <person name="Palmer W."/>
            <person name="Jacygrad E."/>
            <person name="Sagayaradj S."/>
            <person name="Cavanaugh K."/>
            <person name="Han R."/>
            <person name="Bertier L."/>
            <person name="Beede B."/>
            <person name="Kafkas S."/>
            <person name="Golino D."/>
            <person name="Preece J."/>
            <person name="Michelmore R."/>
        </authorList>
    </citation>
    <scope>NUCLEOTIDE SEQUENCE [LARGE SCALE GENOMIC DNA]</scope>
</reference>
<comment type="caution">
    <text evidence="1">The sequence shown here is derived from an EMBL/GenBank/DDBJ whole genome shotgun (WGS) entry which is preliminary data.</text>
</comment>
<sequence length="481" mass="53734">MLAATEYSNHQSRLPEPSQIESTTPRVLTILSSVVEKLVARNDRLADELSQQEVNGVSCSLGRVGKSLNAFHGVRAPSISIPKYLERIYKYTNCSPSCFVVGYVYIDRLLHKHPDSLVISLNVHRLLVTSVMVASKMIDDIHYNNAFYARVGGVSNAELNRLELELLFLLDFGVTVSSRVFESYCLHLEKEMLMNGTALKIERQMAESSSSSSSREDLIQLIKRFGAYLTVKMSNFFSLNNLDSRSVGAIAGLALAIVFTWRMFRSPSGPQRRPPKRQAPTTSNSIASPQSNTTVIPSGICAPPEDLRAQNVVDEFFQPVKPTLGQIVRQKLSEGRKVTCRLLGVILEESSPEEIQLTQATVRSSVLEVLLEITKFCDLYLMERVLDDESEKKILVALENAGVFTSGGLVKDKVLFCSTEIGRSSFVRQLEPDWHIDTNLEIISQLARFIKYQLYISSTRPERSASNVFCSPSLEQFFGCV</sequence>
<evidence type="ECO:0000313" key="2">
    <source>
        <dbReference type="Proteomes" id="UP001164250"/>
    </source>
</evidence>
<dbReference type="EMBL" id="CM047897">
    <property type="protein sequence ID" value="KAJ0113521.1"/>
    <property type="molecule type" value="Genomic_DNA"/>
</dbReference>
<protein>
    <submittedName>
        <fullName evidence="1">Uncharacterized protein</fullName>
    </submittedName>
</protein>
<gene>
    <name evidence="1" type="ORF">Patl1_02064</name>
</gene>
<name>A0ACC1CD29_9ROSI</name>
<organism evidence="1 2">
    <name type="scientific">Pistacia atlantica</name>
    <dbReference type="NCBI Taxonomy" id="434234"/>
    <lineage>
        <taxon>Eukaryota</taxon>
        <taxon>Viridiplantae</taxon>
        <taxon>Streptophyta</taxon>
        <taxon>Embryophyta</taxon>
        <taxon>Tracheophyta</taxon>
        <taxon>Spermatophyta</taxon>
        <taxon>Magnoliopsida</taxon>
        <taxon>eudicotyledons</taxon>
        <taxon>Gunneridae</taxon>
        <taxon>Pentapetalae</taxon>
        <taxon>rosids</taxon>
        <taxon>malvids</taxon>
        <taxon>Sapindales</taxon>
        <taxon>Anacardiaceae</taxon>
        <taxon>Pistacia</taxon>
    </lineage>
</organism>
<proteinExistence type="predicted"/>
<dbReference type="Proteomes" id="UP001164250">
    <property type="component" value="Chromosome 1"/>
</dbReference>
<evidence type="ECO:0000313" key="1">
    <source>
        <dbReference type="EMBL" id="KAJ0113521.1"/>
    </source>
</evidence>
<keyword evidence="2" id="KW-1185">Reference proteome</keyword>
<accession>A0ACC1CD29</accession>